<protein>
    <recommendedName>
        <fullName evidence="3">Casein kinase 1 gamma C-terminal domain-containing protein</fullName>
    </recommendedName>
</protein>
<feature type="region of interest" description="Disordered" evidence="2">
    <location>
        <begin position="343"/>
        <end position="362"/>
    </location>
</feature>
<evidence type="ECO:0000256" key="1">
    <source>
        <dbReference type="ARBA" id="ARBA00022679"/>
    </source>
</evidence>
<feature type="region of interest" description="Disordered" evidence="2">
    <location>
        <begin position="375"/>
        <end position="420"/>
    </location>
</feature>
<evidence type="ECO:0000259" key="3">
    <source>
        <dbReference type="Pfam" id="PF12605"/>
    </source>
</evidence>
<comment type="caution">
    <text evidence="4">The sequence shown here is derived from an EMBL/GenBank/DDBJ whole genome shotgun (WGS) entry which is preliminary data.</text>
</comment>
<dbReference type="GO" id="GO:0004674">
    <property type="term" value="F:protein serine/threonine kinase activity"/>
    <property type="evidence" value="ECO:0007669"/>
    <property type="project" value="InterPro"/>
</dbReference>
<keyword evidence="5" id="KW-1185">Reference proteome</keyword>
<dbReference type="PANTHER" id="PTHR28027:SF1">
    <property type="entry name" value="CAMP INDEPENDENT REGULATORY PROTEIN (AFU_ORTHOLOGUE AFUA_3G09640)"/>
    <property type="match status" value="1"/>
</dbReference>
<reference evidence="4" key="1">
    <citation type="submission" date="2020-05" db="EMBL/GenBank/DDBJ databases">
        <title>Phylogenomic resolution of chytrid fungi.</title>
        <authorList>
            <person name="Stajich J.E."/>
            <person name="Amses K."/>
            <person name="Simmons R."/>
            <person name="Seto K."/>
            <person name="Myers J."/>
            <person name="Bonds A."/>
            <person name="Quandt C.A."/>
            <person name="Barry K."/>
            <person name="Liu P."/>
            <person name="Grigoriev I."/>
            <person name="Longcore J.E."/>
            <person name="James T.Y."/>
        </authorList>
    </citation>
    <scope>NUCLEOTIDE SEQUENCE</scope>
    <source>
        <strain evidence="4">JEL0379</strain>
    </source>
</reference>
<dbReference type="Pfam" id="PF12605">
    <property type="entry name" value="CK1gamma_C"/>
    <property type="match status" value="1"/>
</dbReference>
<dbReference type="Proteomes" id="UP001212152">
    <property type="component" value="Unassembled WGS sequence"/>
</dbReference>
<evidence type="ECO:0000313" key="4">
    <source>
        <dbReference type="EMBL" id="KAJ3177155.1"/>
    </source>
</evidence>
<dbReference type="EMBL" id="JADGJQ010000035">
    <property type="protein sequence ID" value="KAJ3177155.1"/>
    <property type="molecule type" value="Genomic_DNA"/>
</dbReference>
<feature type="domain" description="Casein kinase 1 gamma C-terminal" evidence="3">
    <location>
        <begin position="443"/>
        <end position="538"/>
    </location>
</feature>
<keyword evidence="1" id="KW-0808">Transferase</keyword>
<proteinExistence type="predicted"/>
<name>A0AAD5XMC7_9FUNG</name>
<organism evidence="4 5">
    <name type="scientific">Geranomyces variabilis</name>
    <dbReference type="NCBI Taxonomy" id="109894"/>
    <lineage>
        <taxon>Eukaryota</taxon>
        <taxon>Fungi</taxon>
        <taxon>Fungi incertae sedis</taxon>
        <taxon>Chytridiomycota</taxon>
        <taxon>Chytridiomycota incertae sedis</taxon>
        <taxon>Chytridiomycetes</taxon>
        <taxon>Spizellomycetales</taxon>
        <taxon>Powellomycetaceae</taxon>
        <taxon>Geranomyces</taxon>
    </lineage>
</organism>
<dbReference type="PANTHER" id="PTHR28027">
    <property type="entry name" value="TRANSCRIPTIONAL REGULATOR MIT1"/>
    <property type="match status" value="1"/>
</dbReference>
<dbReference type="Pfam" id="PF09729">
    <property type="entry name" value="Gti1_Pac2"/>
    <property type="match status" value="1"/>
</dbReference>
<accession>A0AAD5XMC7</accession>
<evidence type="ECO:0000256" key="2">
    <source>
        <dbReference type="SAM" id="MobiDB-lite"/>
    </source>
</evidence>
<gene>
    <name evidence="4" type="ORF">HDU87_004647</name>
</gene>
<dbReference type="InterPro" id="IPR018608">
    <property type="entry name" value="Gti1/Pac2"/>
</dbReference>
<dbReference type="InterPro" id="IPR022247">
    <property type="entry name" value="Casein_kinase-1_gamma_C"/>
</dbReference>
<evidence type="ECO:0000313" key="5">
    <source>
        <dbReference type="Proteomes" id="UP001212152"/>
    </source>
</evidence>
<feature type="compositionally biased region" description="Low complexity" evidence="2">
    <location>
        <begin position="349"/>
        <end position="361"/>
    </location>
</feature>
<dbReference type="AlphaFoldDB" id="A0AAD5XMC7"/>
<feature type="compositionally biased region" description="Low complexity" evidence="2">
    <location>
        <begin position="375"/>
        <end position="391"/>
    </location>
</feature>
<sequence length="558" mass="60215">MSDTAAFYLHAQVVEAVGITSPADNSTSTAANKDFATFHGYLATTDDAWILLEACRVGLLRKVTDRPPTMRVPKAAKKLAADLSALTASHVSASPYSPIRSGTIIVFDCSANIKRWRDGKKWTASRISGAFLTYSERSDPEHKGCLPTDMAEETRLIKRTLAATLNGKKFHVVSYYTRADLNAKRLETPSHWAAVNNLRLDKTRWASQAAIAGGWNSKVKRPPRSLALKTRTSAVSSRAPPPPPPKAPVLAVSSTSRSPVVQCVANAATAGSALFPSDASVCMSPLPSPNPSDQLRQQRQYRDTVVAAATVIPQFIHSISSPATGPLPSPHDTLWHGTASAPQRTHLRSATSSSSLASSSLMPPQKTLPYVVATSPFSSSSSTCSSTSSDSTTRRYRQTTTIETPTFPSPPPSTAYSGGGSSADNLFFDSYHASPLDALVSLQLPTPMGSHNQYSGYVVPPPPYQQQQTEHHIQFQQQQQQFAATTMPQPQPQQRDLDHEFLMQLFGMDDLLGSASNNTTSSSTNGGLATDASVAAHQWFDLAYTPLPHQQQESHLLF</sequence>
<dbReference type="GO" id="GO:0003677">
    <property type="term" value="F:DNA binding"/>
    <property type="evidence" value="ECO:0007669"/>
    <property type="project" value="TreeGrafter"/>
</dbReference>
<feature type="region of interest" description="Disordered" evidence="2">
    <location>
        <begin position="222"/>
        <end position="251"/>
    </location>
</feature>